<dbReference type="InterPro" id="IPR005151">
    <property type="entry name" value="Tail-specific_protease"/>
</dbReference>
<gene>
    <name evidence="2" type="ORF">ACFS7Y_22600</name>
</gene>
<dbReference type="PANTHER" id="PTHR32060:SF22">
    <property type="entry name" value="CARBOXYL-TERMINAL-PROCESSING PEPTIDASE 3, CHLOROPLASTIC"/>
    <property type="match status" value="1"/>
</dbReference>
<organism evidence="2 3">
    <name type="scientific">Sphingobacterium bambusae</name>
    <dbReference type="NCBI Taxonomy" id="662858"/>
    <lineage>
        <taxon>Bacteria</taxon>
        <taxon>Pseudomonadati</taxon>
        <taxon>Bacteroidota</taxon>
        <taxon>Sphingobacteriia</taxon>
        <taxon>Sphingobacteriales</taxon>
        <taxon>Sphingobacteriaceae</taxon>
        <taxon>Sphingobacterium</taxon>
    </lineage>
</organism>
<dbReference type="SMART" id="SM00228">
    <property type="entry name" value="PDZ"/>
    <property type="match status" value="1"/>
</dbReference>
<dbReference type="PANTHER" id="PTHR32060">
    <property type="entry name" value="TAIL-SPECIFIC PROTEASE"/>
    <property type="match status" value="1"/>
</dbReference>
<name>A0ABW6BP44_9SPHI</name>
<dbReference type="InterPro" id="IPR041613">
    <property type="entry name" value="Pept_S41_N"/>
</dbReference>
<dbReference type="Proteomes" id="UP001597525">
    <property type="component" value="Unassembled WGS sequence"/>
</dbReference>
<dbReference type="SUPFAM" id="SSF50156">
    <property type="entry name" value="PDZ domain-like"/>
    <property type="match status" value="1"/>
</dbReference>
<dbReference type="PROSITE" id="PS50106">
    <property type="entry name" value="PDZ"/>
    <property type="match status" value="1"/>
</dbReference>
<dbReference type="Pfam" id="PF18294">
    <property type="entry name" value="Pept_S41_N"/>
    <property type="match status" value="1"/>
</dbReference>
<feature type="domain" description="PDZ" evidence="1">
    <location>
        <begin position="81"/>
        <end position="154"/>
    </location>
</feature>
<proteinExistence type="predicted"/>
<dbReference type="SUPFAM" id="SSF52096">
    <property type="entry name" value="ClpP/crotonase"/>
    <property type="match status" value="1"/>
</dbReference>
<dbReference type="EMBL" id="JBHUPB010000015">
    <property type="protein sequence ID" value="MFD2970199.1"/>
    <property type="molecule type" value="Genomic_DNA"/>
</dbReference>
<dbReference type="Pfam" id="PF00595">
    <property type="entry name" value="PDZ"/>
    <property type="match status" value="1"/>
</dbReference>
<dbReference type="PROSITE" id="PS51257">
    <property type="entry name" value="PROKAR_LIPOPROTEIN"/>
    <property type="match status" value="1"/>
</dbReference>
<sequence>MIKGRHAVLYSILMGSVGFFQACQKDDPVYPAGTNEAINQWIDTEMDQYYYWRDKRPAQHDQSANPISYFHMLLAQEDRFSTILQSQNQDSFGKTLANTFGLDIISVEQGNQSLHLISQVVPFSAAATAGLARGDSIEQINGVILSQINIEETVIQALALNRLQLRLKKDKLIDLPSSYIAQPVVYTYRLLNDQPNTGYLYLSHFDFSGAYDVLEAVKKLKEAEVSNLILDLRYNPGGQVSFAAFCALLFAPVQANEIFVRYRGNKRMAAIDDTFADALARQPDGYSFSVAELIAARLPLRHITVLTTGHTASAAELLINNLRPYIAVIHIGENTLGKDMASVTRSSPQDINGDQATWHILPLVYKMYNRENVGDYAAGIVPQQLVQEYRTLPLYPFGDSRDPLLVEALQTANKNVTSRDNRQVPISSKPTSIRFESRPYEHHPILLD</sequence>
<dbReference type="RefSeq" id="WP_320183680.1">
    <property type="nucleotide sequence ID" value="NZ_CP138332.1"/>
</dbReference>
<dbReference type="InterPro" id="IPR001478">
    <property type="entry name" value="PDZ"/>
</dbReference>
<comment type="caution">
    <text evidence="2">The sequence shown here is derived from an EMBL/GenBank/DDBJ whole genome shotgun (WGS) entry which is preliminary data.</text>
</comment>
<keyword evidence="3" id="KW-1185">Reference proteome</keyword>
<accession>A0ABW6BP44</accession>
<dbReference type="Gene3D" id="3.90.226.10">
    <property type="entry name" value="2-enoyl-CoA Hydratase, Chain A, domain 1"/>
    <property type="match status" value="1"/>
</dbReference>
<dbReference type="Pfam" id="PF03572">
    <property type="entry name" value="Peptidase_S41"/>
    <property type="match status" value="1"/>
</dbReference>
<protein>
    <submittedName>
        <fullName evidence="2">S41 family peptidase</fullName>
    </submittedName>
</protein>
<dbReference type="Gene3D" id="3.30.750.170">
    <property type="match status" value="1"/>
</dbReference>
<evidence type="ECO:0000313" key="2">
    <source>
        <dbReference type="EMBL" id="MFD2970199.1"/>
    </source>
</evidence>
<evidence type="ECO:0000313" key="3">
    <source>
        <dbReference type="Proteomes" id="UP001597525"/>
    </source>
</evidence>
<dbReference type="InterPro" id="IPR029045">
    <property type="entry name" value="ClpP/crotonase-like_dom_sf"/>
</dbReference>
<evidence type="ECO:0000259" key="1">
    <source>
        <dbReference type="PROSITE" id="PS50106"/>
    </source>
</evidence>
<dbReference type="Gene3D" id="2.30.42.10">
    <property type="match status" value="1"/>
</dbReference>
<dbReference type="InterPro" id="IPR036034">
    <property type="entry name" value="PDZ_sf"/>
</dbReference>
<reference evidence="3" key="1">
    <citation type="journal article" date="2019" name="Int. J. Syst. Evol. Microbiol.">
        <title>The Global Catalogue of Microorganisms (GCM) 10K type strain sequencing project: providing services to taxonomists for standard genome sequencing and annotation.</title>
        <authorList>
            <consortium name="The Broad Institute Genomics Platform"/>
            <consortium name="The Broad Institute Genome Sequencing Center for Infectious Disease"/>
            <person name="Wu L."/>
            <person name="Ma J."/>
        </authorList>
    </citation>
    <scope>NUCLEOTIDE SEQUENCE [LARGE SCALE GENOMIC DNA]</scope>
    <source>
        <strain evidence="3">KCTC 22814</strain>
    </source>
</reference>